<dbReference type="Proteomes" id="UP000653797">
    <property type="component" value="Unassembled WGS sequence"/>
</dbReference>
<reference evidence="1" key="1">
    <citation type="submission" date="2020-09" db="EMBL/GenBank/DDBJ databases">
        <authorList>
            <person name="Kim M.K."/>
        </authorList>
    </citation>
    <scope>NUCLEOTIDE SEQUENCE</scope>
    <source>
        <strain evidence="1">BT704</strain>
    </source>
</reference>
<proteinExistence type="predicted"/>
<dbReference type="AlphaFoldDB" id="A0A927B4A7"/>
<comment type="caution">
    <text evidence="1">The sequence shown here is derived from an EMBL/GenBank/DDBJ whole genome shotgun (WGS) entry which is preliminary data.</text>
</comment>
<accession>A0A927B4A7</accession>
<sequence>MSPNTLVIVTGYGSISPKPWKKAYLNTSIDKANQRFMSEHPGARDVTIVSVKFDDELTIGSNGVISSTYN</sequence>
<evidence type="ECO:0000313" key="2">
    <source>
        <dbReference type="Proteomes" id="UP000653797"/>
    </source>
</evidence>
<organism evidence="1 2">
    <name type="scientific">Spirosoma validum</name>
    <dbReference type="NCBI Taxonomy" id="2771355"/>
    <lineage>
        <taxon>Bacteria</taxon>
        <taxon>Pseudomonadati</taxon>
        <taxon>Bacteroidota</taxon>
        <taxon>Cytophagia</taxon>
        <taxon>Cytophagales</taxon>
        <taxon>Cytophagaceae</taxon>
        <taxon>Spirosoma</taxon>
    </lineage>
</organism>
<keyword evidence="2" id="KW-1185">Reference proteome</keyword>
<dbReference type="EMBL" id="JACXAA010000007">
    <property type="protein sequence ID" value="MBD2755129.1"/>
    <property type="molecule type" value="Genomic_DNA"/>
</dbReference>
<protein>
    <submittedName>
        <fullName evidence="1">Uncharacterized protein</fullName>
    </submittedName>
</protein>
<dbReference type="RefSeq" id="WP_191040747.1">
    <property type="nucleotide sequence ID" value="NZ_JACXAA010000007.1"/>
</dbReference>
<name>A0A927B4A7_9BACT</name>
<evidence type="ECO:0000313" key="1">
    <source>
        <dbReference type="EMBL" id="MBD2755129.1"/>
    </source>
</evidence>
<gene>
    <name evidence="1" type="ORF">IC230_19670</name>
</gene>